<dbReference type="InterPro" id="IPR013106">
    <property type="entry name" value="Ig_V-set"/>
</dbReference>
<proteinExistence type="predicted"/>
<organism evidence="5 6">
    <name type="scientific">Chrysemys picta bellii</name>
    <name type="common">Western painted turtle</name>
    <name type="synonym">Emys bellii</name>
    <dbReference type="NCBI Taxonomy" id="8478"/>
    <lineage>
        <taxon>Eukaryota</taxon>
        <taxon>Metazoa</taxon>
        <taxon>Chordata</taxon>
        <taxon>Craniata</taxon>
        <taxon>Vertebrata</taxon>
        <taxon>Euteleostomi</taxon>
        <taxon>Archelosauria</taxon>
        <taxon>Testudinata</taxon>
        <taxon>Testudines</taxon>
        <taxon>Cryptodira</taxon>
        <taxon>Durocryptodira</taxon>
        <taxon>Testudinoidea</taxon>
        <taxon>Emydidae</taxon>
        <taxon>Chrysemys</taxon>
    </lineage>
</organism>
<dbReference type="Gene3D" id="2.60.40.10">
    <property type="entry name" value="Immunoglobulins"/>
    <property type="match status" value="1"/>
</dbReference>
<reference evidence="5" key="1">
    <citation type="submission" date="2025-08" db="UniProtKB">
        <authorList>
            <consortium name="Ensembl"/>
        </authorList>
    </citation>
    <scope>IDENTIFICATION</scope>
</reference>
<dbReference type="PROSITE" id="PS50835">
    <property type="entry name" value="IG_LIKE"/>
    <property type="match status" value="1"/>
</dbReference>
<dbReference type="InterPro" id="IPR007110">
    <property type="entry name" value="Ig-like_dom"/>
</dbReference>
<dbReference type="GO" id="GO:0005576">
    <property type="term" value="C:extracellular region"/>
    <property type="evidence" value="ECO:0007669"/>
    <property type="project" value="UniProtKB-ARBA"/>
</dbReference>
<reference evidence="5" key="2">
    <citation type="submission" date="2025-09" db="UniProtKB">
        <authorList>
            <consortium name="Ensembl"/>
        </authorList>
    </citation>
    <scope>IDENTIFICATION</scope>
</reference>
<dbReference type="GO" id="GO:0019814">
    <property type="term" value="C:immunoglobulin complex"/>
    <property type="evidence" value="ECO:0007669"/>
    <property type="project" value="UniProtKB-KW"/>
</dbReference>
<sequence length="118" mass="13417">MDSLRTCSMILPGTESQMQLVESGGAVRNEGESIRLSCKGSGFTFSNYDMFWYRQSPGKSPEFVSRIYYDGTGIRYAAWVEGRFTISRDNAKSELYLAMSRLRREDTARYHCAAPDTQ</sequence>
<dbReference type="GO" id="GO:0002250">
    <property type="term" value="P:adaptive immune response"/>
    <property type="evidence" value="ECO:0007669"/>
    <property type="project" value="UniProtKB-KW"/>
</dbReference>
<dbReference type="Pfam" id="PF07686">
    <property type="entry name" value="V-set"/>
    <property type="match status" value="1"/>
</dbReference>
<dbReference type="OMA" id="WIAFITY"/>
<evidence type="ECO:0000256" key="3">
    <source>
        <dbReference type="ARBA" id="ARBA00043265"/>
    </source>
</evidence>
<dbReference type="Proteomes" id="UP000694380">
    <property type="component" value="Unplaced"/>
</dbReference>
<dbReference type="InterPro" id="IPR013783">
    <property type="entry name" value="Ig-like_fold"/>
</dbReference>
<dbReference type="InterPro" id="IPR036179">
    <property type="entry name" value="Ig-like_dom_sf"/>
</dbReference>
<evidence type="ECO:0000256" key="2">
    <source>
        <dbReference type="ARBA" id="ARBA00023130"/>
    </source>
</evidence>
<dbReference type="SUPFAM" id="SSF48726">
    <property type="entry name" value="Immunoglobulin"/>
    <property type="match status" value="1"/>
</dbReference>
<evidence type="ECO:0000313" key="5">
    <source>
        <dbReference type="Ensembl" id="ENSCPBP00000022828.1"/>
    </source>
</evidence>
<keyword evidence="6" id="KW-1185">Reference proteome</keyword>
<accession>A0A8C3HSF9</accession>
<evidence type="ECO:0000313" key="6">
    <source>
        <dbReference type="Proteomes" id="UP000694380"/>
    </source>
</evidence>
<dbReference type="SMART" id="SM00406">
    <property type="entry name" value="IGv"/>
    <property type="match status" value="1"/>
</dbReference>
<keyword evidence="1" id="KW-0391">Immunity</keyword>
<evidence type="ECO:0000256" key="1">
    <source>
        <dbReference type="ARBA" id="ARBA00022859"/>
    </source>
</evidence>
<name>A0A8C3HSF9_CHRPI</name>
<keyword evidence="3" id="KW-1280">Immunoglobulin</keyword>
<dbReference type="PANTHER" id="PTHR23266">
    <property type="entry name" value="IMMUNOGLOBULIN HEAVY CHAIN"/>
    <property type="match status" value="1"/>
</dbReference>
<dbReference type="InterPro" id="IPR050199">
    <property type="entry name" value="IgHV"/>
</dbReference>
<protein>
    <recommendedName>
        <fullName evidence="4">Ig-like domain-containing protein</fullName>
    </recommendedName>
</protein>
<evidence type="ECO:0000259" key="4">
    <source>
        <dbReference type="PROSITE" id="PS50835"/>
    </source>
</evidence>
<dbReference type="AlphaFoldDB" id="A0A8C3HSF9"/>
<dbReference type="GeneTree" id="ENSGT01050000244936"/>
<feature type="domain" description="Ig-like" evidence="4">
    <location>
        <begin position="12"/>
        <end position="118"/>
    </location>
</feature>
<keyword evidence="2" id="KW-1064">Adaptive immunity</keyword>
<dbReference type="Ensembl" id="ENSCPBT00000026892.1">
    <property type="protein sequence ID" value="ENSCPBP00000022828.1"/>
    <property type="gene ID" value="ENSCPBG00000016310.1"/>
</dbReference>